<reference evidence="1" key="1">
    <citation type="submission" date="2022-11" db="EMBL/GenBank/DDBJ databases">
        <authorList>
            <person name="Petersen C."/>
        </authorList>
    </citation>
    <scope>NUCLEOTIDE SEQUENCE</scope>
    <source>
        <strain evidence="1">IBT 26290</strain>
    </source>
</reference>
<dbReference type="EMBL" id="JAPQKN010000008">
    <property type="protein sequence ID" value="KAJ5151536.1"/>
    <property type="molecule type" value="Genomic_DNA"/>
</dbReference>
<keyword evidence="3" id="KW-1185">Reference proteome</keyword>
<gene>
    <name evidence="1" type="ORF">N7482_010783</name>
    <name evidence="2" type="ORF">N7482_010788</name>
</gene>
<dbReference type="Proteomes" id="UP001149163">
    <property type="component" value="Unassembled WGS sequence"/>
</dbReference>
<comment type="caution">
    <text evidence="1">The sequence shown here is derived from an EMBL/GenBank/DDBJ whole genome shotgun (WGS) entry which is preliminary data.</text>
</comment>
<proteinExistence type="predicted"/>
<evidence type="ECO:0000313" key="2">
    <source>
        <dbReference type="EMBL" id="KAJ5151536.1"/>
    </source>
</evidence>
<sequence length="69" mass="7581">MPQPVPARPGGGRNICVRTVGAIRWPFVFPRYAGGIAAAGRPVRPFRLTKLCPFGGIKPCMSKYKHFIL</sequence>
<evidence type="ECO:0000313" key="1">
    <source>
        <dbReference type="EMBL" id="KAJ5151531.1"/>
    </source>
</evidence>
<dbReference type="OrthoDB" id="4374576at2759"/>
<evidence type="ECO:0000313" key="3">
    <source>
        <dbReference type="Proteomes" id="UP001149163"/>
    </source>
</evidence>
<accession>A0A9W9HND0</accession>
<dbReference type="EMBL" id="JAPQKN010000008">
    <property type="protein sequence ID" value="KAJ5151531.1"/>
    <property type="molecule type" value="Genomic_DNA"/>
</dbReference>
<protein>
    <submittedName>
        <fullName evidence="1">Uncharacterized protein</fullName>
    </submittedName>
</protein>
<organism evidence="1 3">
    <name type="scientific">Penicillium canariense</name>
    <dbReference type="NCBI Taxonomy" id="189055"/>
    <lineage>
        <taxon>Eukaryota</taxon>
        <taxon>Fungi</taxon>
        <taxon>Dikarya</taxon>
        <taxon>Ascomycota</taxon>
        <taxon>Pezizomycotina</taxon>
        <taxon>Eurotiomycetes</taxon>
        <taxon>Eurotiomycetidae</taxon>
        <taxon>Eurotiales</taxon>
        <taxon>Aspergillaceae</taxon>
        <taxon>Penicillium</taxon>
    </lineage>
</organism>
<dbReference type="AlphaFoldDB" id="A0A9W9HND0"/>
<reference evidence="1" key="2">
    <citation type="journal article" date="2023" name="IMA Fungus">
        <title>Comparative genomic study of the Penicillium genus elucidates a diverse pangenome and 15 lateral gene transfer events.</title>
        <authorList>
            <person name="Petersen C."/>
            <person name="Sorensen T."/>
            <person name="Nielsen M.R."/>
            <person name="Sondergaard T.E."/>
            <person name="Sorensen J.L."/>
            <person name="Fitzpatrick D.A."/>
            <person name="Frisvad J.C."/>
            <person name="Nielsen K.L."/>
        </authorList>
    </citation>
    <scope>NUCLEOTIDE SEQUENCE</scope>
    <source>
        <strain evidence="1">IBT 26290</strain>
    </source>
</reference>
<name>A0A9W9HND0_9EURO</name>